<dbReference type="STRING" id="667129.HMPREF0758_4243"/>
<protein>
    <submittedName>
        <fullName evidence="1">Uncharacterized protein</fullName>
    </submittedName>
</protein>
<accession>D4E7U3</accession>
<sequence length="42" mass="4920">MSQRNALLPVGRHPLEKCITIMNFCITFFIKLSSQKPYNTYD</sequence>
<evidence type="ECO:0000313" key="2">
    <source>
        <dbReference type="Proteomes" id="UP000005723"/>
    </source>
</evidence>
<comment type="caution">
    <text evidence="1">The sequence shown here is derived from an EMBL/GenBank/DDBJ whole genome shotgun (WGS) entry which is preliminary data.</text>
</comment>
<keyword evidence="2" id="KW-1185">Reference proteome</keyword>
<gene>
    <name evidence="1" type="ORF">HMPREF0758_4243</name>
</gene>
<dbReference type="EMBL" id="ADBY01000056">
    <property type="protein sequence ID" value="EFE94148.1"/>
    <property type="molecule type" value="Genomic_DNA"/>
</dbReference>
<name>D4E7U3_SEROD</name>
<dbReference type="AlphaFoldDB" id="D4E7U3"/>
<proteinExistence type="predicted"/>
<evidence type="ECO:0000313" key="1">
    <source>
        <dbReference type="EMBL" id="EFE94148.1"/>
    </source>
</evidence>
<dbReference type="Proteomes" id="UP000005723">
    <property type="component" value="Unassembled WGS sequence"/>
</dbReference>
<dbReference type="HOGENOM" id="CLU_3257746_0_0_6"/>
<reference evidence="1 2" key="1">
    <citation type="submission" date="2010-01" db="EMBL/GenBank/DDBJ databases">
        <authorList>
            <person name="Muzny D."/>
            <person name="Qin X."/>
            <person name="Deng J."/>
            <person name="Jiang H."/>
            <person name="Liu Y."/>
            <person name="Qu J."/>
            <person name="Song X.-Z."/>
            <person name="Zhang L."/>
            <person name="Thornton R."/>
            <person name="Coyle M."/>
            <person name="Francisco L."/>
            <person name="Jackson L."/>
            <person name="Javaid M."/>
            <person name="Korchina V."/>
            <person name="Kovar C."/>
            <person name="Mata R."/>
            <person name="Mathew T."/>
            <person name="Ngo R."/>
            <person name="Nguyen L."/>
            <person name="Nguyen N."/>
            <person name="Okwuonu G."/>
            <person name="Ongeri F."/>
            <person name="Pham C."/>
            <person name="Simmons D."/>
            <person name="Wilczek-Boney K."/>
            <person name="Hale W."/>
            <person name="Jakkamsetti A."/>
            <person name="Pham P."/>
            <person name="Ruth R."/>
            <person name="San Lucas F."/>
            <person name="Warren J."/>
            <person name="Zhang J."/>
            <person name="Zhao Z."/>
            <person name="Zhou C."/>
            <person name="Zhu D."/>
            <person name="Lee S."/>
            <person name="Bess C."/>
            <person name="Blankenburg K."/>
            <person name="Forbes L."/>
            <person name="Fu Q."/>
            <person name="Gubbala S."/>
            <person name="Hirani K."/>
            <person name="Jayaseelan J.C."/>
            <person name="Lara F."/>
            <person name="Munidasa M."/>
            <person name="Palculict T."/>
            <person name="Patil S."/>
            <person name="Pu L.-L."/>
            <person name="Saada N."/>
            <person name="Tang L."/>
            <person name="Weissenberger G."/>
            <person name="Zhu Y."/>
            <person name="Hemphill L."/>
            <person name="Shang Y."/>
            <person name="Youmans B."/>
            <person name="Ayvaz T."/>
            <person name="Ross M."/>
            <person name="Santibanez J."/>
            <person name="Aqrawi P."/>
            <person name="Gross S."/>
            <person name="Joshi V."/>
            <person name="Fowler G."/>
            <person name="Nazareth L."/>
            <person name="Reid J."/>
            <person name="Worley K."/>
            <person name="Petrosino J."/>
            <person name="Highlander S."/>
            <person name="Gibbs R."/>
        </authorList>
    </citation>
    <scope>NUCLEOTIDE SEQUENCE [LARGE SCALE GENOMIC DNA]</scope>
    <source>
        <strain evidence="1 2">DSM 4582</strain>
    </source>
</reference>
<organism evidence="1 2">
    <name type="scientific">Serratia odorifera DSM 4582</name>
    <dbReference type="NCBI Taxonomy" id="667129"/>
    <lineage>
        <taxon>Bacteria</taxon>
        <taxon>Pseudomonadati</taxon>
        <taxon>Pseudomonadota</taxon>
        <taxon>Gammaproteobacteria</taxon>
        <taxon>Enterobacterales</taxon>
        <taxon>Yersiniaceae</taxon>
        <taxon>Serratia</taxon>
    </lineage>
</organism>